<dbReference type="OrthoDB" id="6311710at2"/>
<keyword evidence="3" id="KW-1185">Reference proteome</keyword>
<sequence>MKKAILALSMALSAISFGSSAADLGVSITEQPRPGVPQARWTYVDVTDGFSQDQAAKFSYKVSNYSVILKWVTNNGAQGGCNINYDVNRDNSTNFDDQTAKRRYHTTRDILLNLKKGDRLFIQSGFNSNTAPCEVTLEHNIQL</sequence>
<comment type="caution">
    <text evidence="2">The sequence shown here is derived from an EMBL/GenBank/DDBJ whole genome shotgun (WGS) entry which is preliminary data.</text>
</comment>
<organism evidence="2 3">
    <name type="scientific">Pseudoalteromonas piscicida</name>
    <dbReference type="NCBI Taxonomy" id="43662"/>
    <lineage>
        <taxon>Bacteria</taxon>
        <taxon>Pseudomonadati</taxon>
        <taxon>Pseudomonadota</taxon>
        <taxon>Gammaproteobacteria</taxon>
        <taxon>Alteromonadales</taxon>
        <taxon>Pseudoalteromonadaceae</taxon>
        <taxon>Pseudoalteromonas</taxon>
    </lineage>
</organism>
<feature type="chain" id="PRO_5012834005" evidence="1">
    <location>
        <begin position="22"/>
        <end position="143"/>
    </location>
</feature>
<dbReference type="RefSeq" id="WP_099640704.1">
    <property type="nucleotide sequence ID" value="NZ_JAQPZX010000010.1"/>
</dbReference>
<protein>
    <submittedName>
        <fullName evidence="2">Uncharacterized protein</fullName>
    </submittedName>
</protein>
<dbReference type="AlphaFoldDB" id="A0A2A5JUP1"/>
<keyword evidence="1" id="KW-0732">Signal</keyword>
<evidence type="ECO:0000256" key="1">
    <source>
        <dbReference type="SAM" id="SignalP"/>
    </source>
</evidence>
<feature type="signal peptide" evidence="1">
    <location>
        <begin position="1"/>
        <end position="21"/>
    </location>
</feature>
<name>A0A2A5JUP1_PSEO7</name>
<gene>
    <name evidence="2" type="ORF">CEX98_03285</name>
</gene>
<evidence type="ECO:0000313" key="2">
    <source>
        <dbReference type="EMBL" id="PCK33155.1"/>
    </source>
</evidence>
<dbReference type="Proteomes" id="UP000228621">
    <property type="component" value="Unassembled WGS sequence"/>
</dbReference>
<dbReference type="EMBL" id="NKHF01000014">
    <property type="protein sequence ID" value="PCK33155.1"/>
    <property type="molecule type" value="Genomic_DNA"/>
</dbReference>
<accession>A0A2A5JUP1</accession>
<proteinExistence type="predicted"/>
<reference evidence="3" key="1">
    <citation type="journal article" date="2019" name="Genome Announc.">
        <title>Draft Genome Sequence of Pseudoalteromonas piscicida Strain 36Y ROTHPW, an Hypersaline Seawater Isolate from the South Coast of Sonora, Mexico.</title>
        <authorList>
            <person name="Sanchez-Diaz R."/>
            <person name="Molina-Garza Z.J."/>
            <person name="Cruz-Suarez L.E."/>
            <person name="Selvin J."/>
            <person name="Kiran G.S."/>
            <person name="Ibarra-Gamez J.C."/>
            <person name="Gomez-Gil B."/>
            <person name="Galaviz-Silva L."/>
        </authorList>
    </citation>
    <scope>NUCLEOTIDE SEQUENCE [LARGE SCALE GENOMIC DNA]</scope>
    <source>
        <strain evidence="3">36Y_RITHPW</strain>
    </source>
</reference>
<evidence type="ECO:0000313" key="3">
    <source>
        <dbReference type="Proteomes" id="UP000228621"/>
    </source>
</evidence>